<protein>
    <submittedName>
        <fullName evidence="1">Uncharacterized protein</fullName>
    </submittedName>
</protein>
<organism evidence="1 2">
    <name type="scientific">Bradyrhizobium vignae</name>
    <dbReference type="NCBI Taxonomy" id="1549949"/>
    <lineage>
        <taxon>Bacteria</taxon>
        <taxon>Pseudomonadati</taxon>
        <taxon>Pseudomonadota</taxon>
        <taxon>Alphaproteobacteria</taxon>
        <taxon>Hyphomicrobiales</taxon>
        <taxon>Nitrobacteraceae</taxon>
        <taxon>Bradyrhizobium</taxon>
    </lineage>
</organism>
<dbReference type="RefSeq" id="WP_122401395.1">
    <property type="nucleotide sequence ID" value="NZ_LS398110.1"/>
</dbReference>
<name>A0A2U3PUL8_9BRAD</name>
<dbReference type="AlphaFoldDB" id="A0A2U3PUL8"/>
<proteinExistence type="predicted"/>
<gene>
    <name evidence="1" type="ORF">BRAD3257_1744</name>
</gene>
<dbReference type="KEGG" id="bvz:BRAD3257_1744"/>
<accession>A0A2U3PUL8</accession>
<evidence type="ECO:0000313" key="1">
    <source>
        <dbReference type="EMBL" id="SPP92861.1"/>
    </source>
</evidence>
<sequence>MRRYGYAGSGDTEWHRALSYWRKLPSEAFEVELQDEVLCCVREMGSTSADWQAAIEGDAGAAVGLALRLKTPSVITPATDMIMTLLLRSAFEDAGAALVLSTRLEQMPLPAVERARLSASWRLHNVYLAWRGRAAKSRARRRK</sequence>
<reference evidence="1 2" key="1">
    <citation type="submission" date="2018-03" db="EMBL/GenBank/DDBJ databases">
        <authorList>
            <person name="Gully D."/>
        </authorList>
    </citation>
    <scope>NUCLEOTIDE SEQUENCE [LARGE SCALE GENOMIC DNA]</scope>
    <source>
        <strain evidence="1">ORS3257</strain>
    </source>
</reference>
<dbReference type="EMBL" id="LS398110">
    <property type="protein sequence ID" value="SPP92861.1"/>
    <property type="molecule type" value="Genomic_DNA"/>
</dbReference>
<evidence type="ECO:0000313" key="2">
    <source>
        <dbReference type="Proteomes" id="UP000246085"/>
    </source>
</evidence>
<dbReference type="Proteomes" id="UP000246085">
    <property type="component" value="Chromosome BRAD3257"/>
</dbReference>